<evidence type="ECO:0008006" key="3">
    <source>
        <dbReference type="Google" id="ProtNLM"/>
    </source>
</evidence>
<dbReference type="KEGG" id="daa:AKL17_1677"/>
<organism evidence="1 2">
    <name type="scientific">Frigidibacter mobilis</name>
    <dbReference type="NCBI Taxonomy" id="1335048"/>
    <lineage>
        <taxon>Bacteria</taxon>
        <taxon>Pseudomonadati</taxon>
        <taxon>Pseudomonadota</taxon>
        <taxon>Alphaproteobacteria</taxon>
        <taxon>Rhodobacterales</taxon>
        <taxon>Paracoccaceae</taxon>
        <taxon>Frigidibacter</taxon>
    </lineage>
</organism>
<reference evidence="1 2" key="1">
    <citation type="submission" date="2015-09" db="EMBL/GenBank/DDBJ databases">
        <title>Complete genome sequence of Defluviimonas alba cai42t isolated from an oilfield in Xinjiang.</title>
        <authorList>
            <person name="Geng S."/>
            <person name="Pan X."/>
            <person name="Wu X."/>
        </authorList>
    </citation>
    <scope>NUCLEOTIDE SEQUENCE [LARGE SCALE GENOMIC DNA]</scope>
    <source>
        <strain evidence="2">cai42</strain>
    </source>
</reference>
<keyword evidence="2" id="KW-1185">Reference proteome</keyword>
<dbReference type="Proteomes" id="UP000076128">
    <property type="component" value="Chromosome"/>
</dbReference>
<protein>
    <recommendedName>
        <fullName evidence="3">DUF1127 domain-containing protein</fullName>
    </recommendedName>
</protein>
<evidence type="ECO:0000313" key="1">
    <source>
        <dbReference type="EMBL" id="AMY68929.1"/>
    </source>
</evidence>
<evidence type="ECO:0000313" key="2">
    <source>
        <dbReference type="Proteomes" id="UP000076128"/>
    </source>
</evidence>
<accession>A0A161GWG4</accession>
<gene>
    <name evidence="1" type="ORF">AKL17_1677</name>
</gene>
<dbReference type="AlphaFoldDB" id="A0A161GWG4"/>
<dbReference type="EMBL" id="CP012661">
    <property type="protein sequence ID" value="AMY68929.1"/>
    <property type="molecule type" value="Genomic_DNA"/>
</dbReference>
<sequence>MLLLRWLGGLPRRATALCAFLRQDAAERRALRDIVQKPHDHWIEDAGLTRDEAQRLLEQSTLHRLAQWIRAGGR</sequence>
<proteinExistence type="predicted"/>
<name>A0A161GWG4_9RHOB</name>